<evidence type="ECO:0000259" key="3">
    <source>
        <dbReference type="Pfam" id="PF13492"/>
    </source>
</evidence>
<evidence type="ECO:0000313" key="5">
    <source>
        <dbReference type="Proteomes" id="UP000031552"/>
    </source>
</evidence>
<feature type="coiled-coil region" evidence="1">
    <location>
        <begin position="131"/>
        <end position="158"/>
    </location>
</feature>
<organism evidence="4 5">
    <name type="scientific">Candidatus Criblamydia sequanensis CRIB-18</name>
    <dbReference type="NCBI Taxonomy" id="1437425"/>
    <lineage>
        <taxon>Bacteria</taxon>
        <taxon>Pseudomonadati</taxon>
        <taxon>Chlamydiota</taxon>
        <taxon>Chlamydiia</taxon>
        <taxon>Parachlamydiales</taxon>
        <taxon>Candidatus Criblamydiaceae</taxon>
        <taxon>Candidatus Criblamydia</taxon>
    </lineage>
</organism>
<dbReference type="AlphaFoldDB" id="A0A090D248"/>
<keyword evidence="2" id="KW-0472">Membrane</keyword>
<evidence type="ECO:0000256" key="1">
    <source>
        <dbReference type="SAM" id="Coils"/>
    </source>
</evidence>
<dbReference type="RefSeq" id="WP_041017855.1">
    <property type="nucleotide sequence ID" value="NZ_CCEJ010000007.1"/>
</dbReference>
<evidence type="ECO:0000256" key="2">
    <source>
        <dbReference type="SAM" id="Phobius"/>
    </source>
</evidence>
<dbReference type="OrthoDB" id="7466307at2"/>
<protein>
    <submittedName>
        <fullName evidence="4">Membrane protein</fullName>
    </submittedName>
</protein>
<feature type="transmembrane region" description="Helical" evidence="2">
    <location>
        <begin position="106"/>
        <end position="127"/>
    </location>
</feature>
<feature type="domain" description="GAF" evidence="3">
    <location>
        <begin position="196"/>
        <end position="321"/>
    </location>
</feature>
<proteinExistence type="predicted"/>
<dbReference type="STRING" id="1437425.CSEC_1496"/>
<accession>A0A090D248</accession>
<dbReference type="InterPro" id="IPR003018">
    <property type="entry name" value="GAF"/>
</dbReference>
<feature type="transmembrane region" description="Helical" evidence="2">
    <location>
        <begin position="67"/>
        <end position="94"/>
    </location>
</feature>
<dbReference type="EMBL" id="CCEJ010000007">
    <property type="protein sequence ID" value="CDR34310.1"/>
    <property type="molecule type" value="Genomic_DNA"/>
</dbReference>
<reference evidence="4" key="1">
    <citation type="submission" date="2013-12" db="EMBL/GenBank/DDBJ databases">
        <authorList>
            <person name="Linke B."/>
        </authorList>
    </citation>
    <scope>NUCLEOTIDE SEQUENCE [LARGE SCALE GENOMIC DNA]</scope>
    <source>
        <strain evidence="4">CRIB-18</strain>
    </source>
</reference>
<keyword evidence="2" id="KW-0812">Transmembrane</keyword>
<keyword evidence="1" id="KW-0175">Coiled coil</keyword>
<sequence>MASINETNQIRSFSEEMLPQKTPKKIFGVRFAAFIEILVFLTIALLFDKYFGEGNRFLSINPHPFTILIVLISVQYGTLEGLFATALSTLCLYFNNIPEQAAQQSLFEYQYYLVKMPLLWFISAFVLGELRMRFEFENERLAQELSDAKRRENVVAEEFNLLKASKENLEAYLVGETNTAIKTYEAIQGIESLSTAQIMIKLVEIIDSAIRAKKFSVYILGEYGFEIVDSKGWDKKDSFLLRISNEHSIFKEVAGNQRILSIINEEDEKYLQKEGVLAVPLIDPKTLKVFGMIKIEEMDFIDLNMLTIEAIKNLSLLISMAYANAKKYKNILSKSLFSSSNVLYSYSFFKILTEIFWELKTKKGIDTAILSFSNQKGKRIPLENIEMGESAFKSIVEKAFDTPVYIFSGDKTERNYHILAPGISLNEAHIKAEIIEEHLLHDNYLKHFQFENSCYRI</sequence>
<name>A0A090D248_9BACT</name>
<gene>
    <name evidence="4" type="ORF">CSEC_1496</name>
</gene>
<dbReference type="Gene3D" id="3.30.450.40">
    <property type="match status" value="1"/>
</dbReference>
<keyword evidence="2" id="KW-1133">Transmembrane helix</keyword>
<feature type="transmembrane region" description="Helical" evidence="2">
    <location>
        <begin position="27"/>
        <end position="47"/>
    </location>
</feature>
<dbReference type="Proteomes" id="UP000031552">
    <property type="component" value="Unassembled WGS sequence"/>
</dbReference>
<evidence type="ECO:0000313" key="4">
    <source>
        <dbReference type="EMBL" id="CDR34310.1"/>
    </source>
</evidence>
<reference evidence="4" key="2">
    <citation type="submission" date="2014-09" db="EMBL/GenBank/DDBJ databases">
        <title>Criblamydia sequanensis harbors a mega-plasmid encoding arsenite resistance.</title>
        <authorList>
            <person name="Bertelli C."/>
            <person name="Goesmann A."/>
            <person name="Greub G."/>
        </authorList>
    </citation>
    <scope>NUCLEOTIDE SEQUENCE [LARGE SCALE GENOMIC DNA]</scope>
    <source>
        <strain evidence="4">CRIB-18</strain>
    </source>
</reference>
<dbReference type="Pfam" id="PF13492">
    <property type="entry name" value="GAF_3"/>
    <property type="match status" value="1"/>
</dbReference>
<keyword evidence="5" id="KW-1185">Reference proteome</keyword>
<comment type="caution">
    <text evidence="4">The sequence shown here is derived from an EMBL/GenBank/DDBJ whole genome shotgun (WGS) entry which is preliminary data.</text>
</comment>
<dbReference type="eggNOG" id="ENOG5033JR2">
    <property type="taxonomic scope" value="Bacteria"/>
</dbReference>
<dbReference type="InterPro" id="IPR029016">
    <property type="entry name" value="GAF-like_dom_sf"/>
</dbReference>